<dbReference type="AlphaFoldDB" id="A0A0C7GAJ8"/>
<proteinExistence type="predicted"/>
<organism evidence="1 2">
    <name type="scientific">Paraclostridium sordellii</name>
    <name type="common">Clostridium sordellii</name>
    <dbReference type="NCBI Taxonomy" id="1505"/>
    <lineage>
        <taxon>Bacteria</taxon>
        <taxon>Bacillati</taxon>
        <taxon>Bacillota</taxon>
        <taxon>Clostridia</taxon>
        <taxon>Peptostreptococcales</taxon>
        <taxon>Peptostreptococcaceae</taxon>
        <taxon>Paraclostridium</taxon>
    </lineage>
</organism>
<accession>A0A0C7GAJ8</accession>
<dbReference type="OrthoDB" id="1752327at2"/>
<dbReference type="RefSeq" id="WP_055342111.1">
    <property type="nucleotide sequence ID" value="NZ_CDNI01000003.1"/>
</dbReference>
<reference evidence="2" key="1">
    <citation type="submission" date="2015-01" db="EMBL/GenBank/DDBJ databases">
        <authorList>
            <person name="Aslett M.A."/>
            <person name="De Silva N."/>
        </authorList>
    </citation>
    <scope>NUCLEOTIDE SEQUENCE [LARGE SCALE GENOMIC DNA]</scope>
    <source>
        <strain evidence="2">R28058</strain>
    </source>
</reference>
<protein>
    <submittedName>
        <fullName evidence="1">Uncharacterized protein</fullName>
    </submittedName>
</protein>
<name>A0A0C7GAJ8_PARSO</name>
<evidence type="ECO:0000313" key="2">
    <source>
        <dbReference type="Proteomes" id="UP000049127"/>
    </source>
</evidence>
<evidence type="ECO:0000313" key="1">
    <source>
        <dbReference type="EMBL" id="CEQ04032.1"/>
    </source>
</evidence>
<sequence length="145" mass="16979">MKDEFNNNNSSNKYSWNDAMILDKIQEILEVQNIDDLEFNEDMINQLKTQLSENISSEEINQSAYIVAQNIEELKVLPKEDIKAYISRLKSYLNNTTLNCIKAEFKGIEFEIYQDSSIEDVFKSYYSRYDQIYGISQMLSDLGLK</sequence>
<dbReference type="EMBL" id="CEKZ01000003">
    <property type="protein sequence ID" value="CEQ04032.1"/>
    <property type="molecule type" value="Genomic_DNA"/>
</dbReference>
<gene>
    <name evidence="1" type="ORF">R28058_17651</name>
</gene>
<dbReference type="Proteomes" id="UP000049127">
    <property type="component" value="Unassembled WGS sequence"/>
</dbReference>